<name>A4A8H2_9GAMM</name>
<dbReference type="InterPro" id="IPR046174">
    <property type="entry name" value="DUF6176"/>
</dbReference>
<dbReference type="AlphaFoldDB" id="A4A8H2"/>
<protein>
    <submittedName>
        <fullName evidence="1">Uncharacterized protein</fullName>
    </submittedName>
</protein>
<keyword evidence="2" id="KW-1185">Reference proteome</keyword>
<dbReference type="EMBL" id="AAOA02000001">
    <property type="protein sequence ID" value="EAQ97967.2"/>
    <property type="molecule type" value="Genomic_DNA"/>
</dbReference>
<reference evidence="1 2" key="2">
    <citation type="journal article" date="2009" name="PLoS ONE">
        <title>The photosynthetic apparatus and its regulation in the aerobic gammaproteobacterium Congregibacter litoralis gen. nov., sp. nov.</title>
        <authorList>
            <person name="Spring S."/>
            <person name="Lunsdorf H."/>
            <person name="Fuchs B.M."/>
            <person name="Tindall B.J."/>
        </authorList>
    </citation>
    <scope>NUCLEOTIDE SEQUENCE [LARGE SCALE GENOMIC DNA]</scope>
    <source>
        <strain evidence="1">KT71</strain>
    </source>
</reference>
<reference evidence="1 2" key="1">
    <citation type="journal article" date="2007" name="Proc. Natl. Acad. Sci. U.S.A.">
        <title>Characterization of a marine gammaproteobacterium capable of aerobic anoxygenic photosynthesis.</title>
        <authorList>
            <person name="Fuchs B.M."/>
            <person name="Spring S."/>
            <person name="Teeling H."/>
            <person name="Quast C."/>
            <person name="Wulf J."/>
            <person name="Schattenhofer M."/>
            <person name="Yan S."/>
            <person name="Ferriera S."/>
            <person name="Johnson J."/>
            <person name="Glockner F.O."/>
            <person name="Amann R."/>
        </authorList>
    </citation>
    <scope>NUCLEOTIDE SEQUENCE [LARGE SCALE GENOMIC DNA]</scope>
    <source>
        <strain evidence="1">KT71</strain>
    </source>
</reference>
<organism evidence="1 2">
    <name type="scientific">Congregibacter litoralis KT71</name>
    <dbReference type="NCBI Taxonomy" id="314285"/>
    <lineage>
        <taxon>Bacteria</taxon>
        <taxon>Pseudomonadati</taxon>
        <taxon>Pseudomonadota</taxon>
        <taxon>Gammaproteobacteria</taxon>
        <taxon>Cellvibrionales</taxon>
        <taxon>Halieaceae</taxon>
        <taxon>Congregibacter</taxon>
    </lineage>
</organism>
<dbReference type="HOGENOM" id="CLU_168211_0_0_6"/>
<dbReference type="STRING" id="314285.KT71_15419"/>
<evidence type="ECO:0000313" key="1">
    <source>
        <dbReference type="EMBL" id="EAQ97967.2"/>
    </source>
</evidence>
<dbReference type="Pfam" id="PF19673">
    <property type="entry name" value="DUF6176"/>
    <property type="match status" value="1"/>
</dbReference>
<comment type="caution">
    <text evidence="1">The sequence shown here is derived from an EMBL/GenBank/DDBJ whole genome shotgun (WGS) entry which is preliminary data.</text>
</comment>
<evidence type="ECO:0000313" key="2">
    <source>
        <dbReference type="Proteomes" id="UP000019205"/>
    </source>
</evidence>
<dbReference type="eggNOG" id="ENOG5033AIE">
    <property type="taxonomic scope" value="Bacteria"/>
</dbReference>
<sequence length="116" mass="13484">MDVACNLIRLKQGSLPTARKWAETMNDRMKEVLASLHDESVVIESVFLLSRREGDYLVYYMRAVSMEQSRTSVKTSEHEVDAIHKRFKQEVWESIEETELLLDASIWHKTEDSALP</sequence>
<proteinExistence type="predicted"/>
<accession>A4A8H2</accession>
<dbReference type="Proteomes" id="UP000019205">
    <property type="component" value="Chromosome"/>
</dbReference>
<gene>
    <name evidence="1" type="ORF">KT71_15419</name>
</gene>